<dbReference type="EMBL" id="CP020953">
    <property type="protein sequence ID" value="AWI04594.1"/>
    <property type="molecule type" value="Genomic_DNA"/>
</dbReference>
<dbReference type="AlphaFoldDB" id="A0A2U8DQW4"/>
<keyword evidence="1" id="KW-0812">Transmembrane</keyword>
<proteinExistence type="predicted"/>
<name>A0A2U8DQW4_9CLOT</name>
<dbReference type="SUPFAM" id="SSF47781">
    <property type="entry name" value="RuvA domain 2-like"/>
    <property type="match status" value="1"/>
</dbReference>
<dbReference type="Proteomes" id="UP000244910">
    <property type="component" value="Chromosome"/>
</dbReference>
<protein>
    <recommendedName>
        <fullName evidence="4">Helix-hairpin-helix domain-containing protein</fullName>
    </recommendedName>
</protein>
<dbReference type="PANTHER" id="PTHR21180:SF32">
    <property type="entry name" value="ENDONUCLEASE_EXONUCLEASE_PHOSPHATASE FAMILY DOMAIN-CONTAINING PROTEIN 1"/>
    <property type="match status" value="1"/>
</dbReference>
<evidence type="ECO:0000256" key="1">
    <source>
        <dbReference type="SAM" id="Phobius"/>
    </source>
</evidence>
<dbReference type="Gene3D" id="1.10.150.320">
    <property type="entry name" value="Photosystem II 12 kDa extrinsic protein"/>
    <property type="match status" value="1"/>
</dbReference>
<evidence type="ECO:0000313" key="3">
    <source>
        <dbReference type="Proteomes" id="UP000244910"/>
    </source>
</evidence>
<organism evidence="2 3">
    <name type="scientific">Clostridium drakei</name>
    <dbReference type="NCBI Taxonomy" id="332101"/>
    <lineage>
        <taxon>Bacteria</taxon>
        <taxon>Bacillati</taxon>
        <taxon>Bacillota</taxon>
        <taxon>Clostridia</taxon>
        <taxon>Eubacteriales</taxon>
        <taxon>Clostridiaceae</taxon>
        <taxon>Clostridium</taxon>
    </lineage>
</organism>
<evidence type="ECO:0000313" key="2">
    <source>
        <dbReference type="EMBL" id="AWI04594.1"/>
    </source>
</evidence>
<dbReference type="InterPro" id="IPR010994">
    <property type="entry name" value="RuvA_2-like"/>
</dbReference>
<dbReference type="PANTHER" id="PTHR21180">
    <property type="entry name" value="ENDONUCLEASE/EXONUCLEASE/PHOSPHATASE FAMILY DOMAIN-CONTAINING PROTEIN 1"/>
    <property type="match status" value="1"/>
</dbReference>
<keyword evidence="3" id="KW-1185">Reference proteome</keyword>
<dbReference type="OrthoDB" id="1929550at2"/>
<feature type="transmembrane region" description="Helical" evidence="1">
    <location>
        <begin position="20"/>
        <end position="39"/>
    </location>
</feature>
<evidence type="ECO:0008006" key="4">
    <source>
        <dbReference type="Google" id="ProtNLM"/>
    </source>
</evidence>
<keyword evidence="1" id="KW-1133">Transmembrane helix</keyword>
<keyword evidence="1" id="KW-0472">Membrane</keyword>
<dbReference type="GO" id="GO:0015628">
    <property type="term" value="P:protein secretion by the type II secretion system"/>
    <property type="evidence" value="ECO:0007669"/>
    <property type="project" value="TreeGrafter"/>
</dbReference>
<dbReference type="KEGG" id="cdrk:B9W14_08845"/>
<accession>A0A2U8DQW4</accession>
<feature type="transmembrane region" description="Helical" evidence="1">
    <location>
        <begin position="46"/>
        <end position="65"/>
    </location>
</feature>
<sequence length="249" mass="28622">MINMAITSKGSKWERSESSYIIIAFIPLINWIAFSYVGLTSNTKRWIYWSIFYSTPLIMLIYVIIFSSNFLNNSLFLDRYCNLIQIMTIVHAFLIRKEYLIRLEATREGKRLTKDEVKIIMKKNKLVNPSKIEYTSENKEQAVVNKNVVFNNDVNKPQSENKNETMSSIDINTASENELAALPGIGLILAKKAVNHRETKGYFNSVDEFAEILSLKPHVLQRVKPLITVSKIENKTDESSNKSGRIVDF</sequence>
<dbReference type="InterPro" id="IPR051675">
    <property type="entry name" value="Endo/Exo/Phosphatase_dom_1"/>
</dbReference>
<dbReference type="GO" id="GO:0015627">
    <property type="term" value="C:type II protein secretion system complex"/>
    <property type="evidence" value="ECO:0007669"/>
    <property type="project" value="TreeGrafter"/>
</dbReference>
<reference evidence="3" key="1">
    <citation type="submission" date="2017-04" db="EMBL/GenBank/DDBJ databases">
        <authorList>
            <person name="Song Y."/>
            <person name="Cho B.-K."/>
        </authorList>
    </citation>
    <scope>NUCLEOTIDE SEQUENCE [LARGE SCALE GENOMIC DNA]</scope>
    <source>
        <strain evidence="3">SL1</strain>
    </source>
</reference>
<gene>
    <name evidence="2" type="ORF">B9W14_08845</name>
</gene>
<dbReference type="Pfam" id="PF12836">
    <property type="entry name" value="HHH_3"/>
    <property type="match status" value="1"/>
</dbReference>